<dbReference type="InParanoid" id="A0A401G8G9"/>
<dbReference type="PANTHER" id="PTHR45831">
    <property type="entry name" value="LD24721P"/>
    <property type="match status" value="1"/>
</dbReference>
<dbReference type="SUPFAM" id="SSF48452">
    <property type="entry name" value="TPR-like"/>
    <property type="match status" value="1"/>
</dbReference>
<dbReference type="STRING" id="139825.A0A401G8G9"/>
<accession>A0A401G8G9</accession>
<sequence>MTDKKKAAQLKEEGNALYVKQEYHAAAEKYSKALEYDSDNAVLYANRAACALGIKDYPHASVDAQKATEIDPTYAKAWARLATARAALGTIIESIECWNKALSTLPRTNLSPAQSRQKEQYEAELRKIRAQEHDAPAVGIVMKEGGKEAPWVRAKAMLPKLRSLGYAMVQSSAWVISAAYDVAQFEVTTYLFLTLPFFQDFAQGVELMKSIKKSPTPAGIMYSGPPGAIEALTNGIMRDSRAFHIADNNWLEMYNIQVMVNCQRFQAWTGDSSQVIAEALRRQRKKGWDDVRPAISTTVRAWIMRALIADKIQQKSDDALKFYDWILDVLQWGRRVWKSVPKDDRGSVFESTFVRGVRSLRLESLMEACSKNPRPDSKYTLEDLFEEAQDLIREIDIAMTNIPTVEYDPGFISSFYIYPRAHAYAMIGFYHNKMAKQCAELGVTSLGDVMIHFAEASKAYLTAATIFPEDDENHVWYLNCALDALYSCGTPIKILLPIMERVRLAIPKMKEIWEFSALAHQGRDSILQKVLWGEEDMRKGLADGKFTLEDKVMPELQK</sequence>
<dbReference type="SMART" id="SM00028">
    <property type="entry name" value="TPR"/>
    <property type="match status" value="3"/>
</dbReference>
<dbReference type="InterPro" id="IPR011990">
    <property type="entry name" value="TPR-like_helical_dom_sf"/>
</dbReference>
<feature type="repeat" description="TPR" evidence="3">
    <location>
        <begin position="7"/>
        <end position="40"/>
    </location>
</feature>
<evidence type="ECO:0000313" key="5">
    <source>
        <dbReference type="Proteomes" id="UP000287166"/>
    </source>
</evidence>
<dbReference type="Gene3D" id="1.25.40.10">
    <property type="entry name" value="Tetratricopeptide repeat domain"/>
    <property type="match status" value="1"/>
</dbReference>
<gene>
    <name evidence="4" type="ORF">SCP_0113530</name>
</gene>
<evidence type="ECO:0000256" key="1">
    <source>
        <dbReference type="ARBA" id="ARBA00022737"/>
    </source>
</evidence>
<keyword evidence="1" id="KW-0677">Repeat</keyword>
<dbReference type="InterPro" id="IPR019734">
    <property type="entry name" value="TPR_rpt"/>
</dbReference>
<evidence type="ECO:0000313" key="4">
    <source>
        <dbReference type="EMBL" id="GBE78464.1"/>
    </source>
</evidence>
<dbReference type="PROSITE" id="PS50005">
    <property type="entry name" value="TPR"/>
    <property type="match status" value="1"/>
</dbReference>
<protein>
    <submittedName>
        <fullName evidence="4">TPR-like protein</fullName>
    </submittedName>
</protein>
<keyword evidence="2 3" id="KW-0802">TPR repeat</keyword>
<dbReference type="Proteomes" id="UP000287166">
    <property type="component" value="Unassembled WGS sequence"/>
</dbReference>
<dbReference type="GO" id="GO:0006620">
    <property type="term" value="P:post-translational protein targeting to endoplasmic reticulum membrane"/>
    <property type="evidence" value="ECO:0007669"/>
    <property type="project" value="TreeGrafter"/>
</dbReference>
<proteinExistence type="predicted"/>
<dbReference type="OrthoDB" id="2423701at2759"/>
<dbReference type="GO" id="GO:0072380">
    <property type="term" value="C:TRC complex"/>
    <property type="evidence" value="ECO:0007669"/>
    <property type="project" value="TreeGrafter"/>
</dbReference>
<dbReference type="GeneID" id="38775381"/>
<dbReference type="GO" id="GO:0016020">
    <property type="term" value="C:membrane"/>
    <property type="evidence" value="ECO:0007669"/>
    <property type="project" value="TreeGrafter"/>
</dbReference>
<dbReference type="RefSeq" id="XP_027609377.1">
    <property type="nucleotide sequence ID" value="XM_027753576.1"/>
</dbReference>
<dbReference type="InterPro" id="IPR047150">
    <property type="entry name" value="SGT"/>
</dbReference>
<evidence type="ECO:0000256" key="2">
    <source>
        <dbReference type="ARBA" id="ARBA00022803"/>
    </source>
</evidence>
<evidence type="ECO:0000256" key="3">
    <source>
        <dbReference type="PROSITE-ProRule" id="PRU00339"/>
    </source>
</evidence>
<dbReference type="PANTHER" id="PTHR45831:SF2">
    <property type="entry name" value="LD24721P"/>
    <property type="match status" value="1"/>
</dbReference>
<comment type="caution">
    <text evidence="4">The sequence shown here is derived from an EMBL/GenBank/DDBJ whole genome shotgun (WGS) entry which is preliminary data.</text>
</comment>
<name>A0A401G8G9_9APHY</name>
<dbReference type="AlphaFoldDB" id="A0A401G8G9"/>
<dbReference type="EMBL" id="BFAD01000001">
    <property type="protein sequence ID" value="GBE78464.1"/>
    <property type="molecule type" value="Genomic_DNA"/>
</dbReference>
<dbReference type="GO" id="GO:0060090">
    <property type="term" value="F:molecular adaptor activity"/>
    <property type="evidence" value="ECO:0007669"/>
    <property type="project" value="TreeGrafter"/>
</dbReference>
<keyword evidence="5" id="KW-1185">Reference proteome</keyword>
<organism evidence="4 5">
    <name type="scientific">Sparassis crispa</name>
    <dbReference type="NCBI Taxonomy" id="139825"/>
    <lineage>
        <taxon>Eukaryota</taxon>
        <taxon>Fungi</taxon>
        <taxon>Dikarya</taxon>
        <taxon>Basidiomycota</taxon>
        <taxon>Agaricomycotina</taxon>
        <taxon>Agaricomycetes</taxon>
        <taxon>Polyporales</taxon>
        <taxon>Sparassidaceae</taxon>
        <taxon>Sparassis</taxon>
    </lineage>
</organism>
<reference evidence="4 5" key="1">
    <citation type="journal article" date="2018" name="Sci. Rep.">
        <title>Genome sequence of the cauliflower mushroom Sparassis crispa (Hanabiratake) and its association with beneficial usage.</title>
        <authorList>
            <person name="Kiyama R."/>
            <person name="Furutani Y."/>
            <person name="Kawaguchi K."/>
            <person name="Nakanishi T."/>
        </authorList>
    </citation>
    <scope>NUCLEOTIDE SEQUENCE [LARGE SCALE GENOMIC DNA]</scope>
</reference>